<evidence type="ECO:0000313" key="1">
    <source>
        <dbReference type="EMBL" id="GIY10619.1"/>
    </source>
</evidence>
<proteinExistence type="predicted"/>
<dbReference type="AlphaFoldDB" id="A0AAV4QP60"/>
<gene>
    <name evidence="1" type="ORF">CDAR_92131</name>
</gene>
<organism evidence="1 2">
    <name type="scientific">Caerostris darwini</name>
    <dbReference type="NCBI Taxonomy" id="1538125"/>
    <lineage>
        <taxon>Eukaryota</taxon>
        <taxon>Metazoa</taxon>
        <taxon>Ecdysozoa</taxon>
        <taxon>Arthropoda</taxon>
        <taxon>Chelicerata</taxon>
        <taxon>Arachnida</taxon>
        <taxon>Araneae</taxon>
        <taxon>Araneomorphae</taxon>
        <taxon>Entelegynae</taxon>
        <taxon>Araneoidea</taxon>
        <taxon>Araneidae</taxon>
        <taxon>Caerostris</taxon>
    </lineage>
</organism>
<accession>A0AAV4QP60</accession>
<protein>
    <submittedName>
        <fullName evidence="1">Uncharacterized protein</fullName>
    </submittedName>
</protein>
<keyword evidence="2" id="KW-1185">Reference proteome</keyword>
<sequence length="78" mass="9008">MHPSSSNESKSCEKYDSNIFTNEVEKWKPQLLLVIFRNKSLTFQKWSPDGHSAMSADGTVPIPPPPRWLTGVPRRYYK</sequence>
<evidence type="ECO:0000313" key="2">
    <source>
        <dbReference type="Proteomes" id="UP001054837"/>
    </source>
</evidence>
<reference evidence="1 2" key="1">
    <citation type="submission" date="2021-06" db="EMBL/GenBank/DDBJ databases">
        <title>Caerostris darwini draft genome.</title>
        <authorList>
            <person name="Kono N."/>
            <person name="Arakawa K."/>
        </authorList>
    </citation>
    <scope>NUCLEOTIDE SEQUENCE [LARGE SCALE GENOMIC DNA]</scope>
</reference>
<dbReference type="Proteomes" id="UP001054837">
    <property type="component" value="Unassembled WGS sequence"/>
</dbReference>
<dbReference type="EMBL" id="BPLQ01004772">
    <property type="protein sequence ID" value="GIY10619.1"/>
    <property type="molecule type" value="Genomic_DNA"/>
</dbReference>
<comment type="caution">
    <text evidence="1">The sequence shown here is derived from an EMBL/GenBank/DDBJ whole genome shotgun (WGS) entry which is preliminary data.</text>
</comment>
<name>A0AAV4QP60_9ARAC</name>